<gene>
    <name evidence="4" type="ORF">EGM88_03910</name>
</gene>
<keyword evidence="5" id="KW-1185">Reference proteome</keyword>
<dbReference type="Gene3D" id="3.50.50.60">
    <property type="entry name" value="FAD/NAD(P)-binding domain"/>
    <property type="match status" value="1"/>
</dbReference>
<accession>A0A3N4NTR4</accession>
<keyword evidence="1" id="KW-0560">Oxidoreductase</keyword>
<organism evidence="4 5">
    <name type="scientific">Aureibaculum marinum</name>
    <dbReference type="NCBI Taxonomy" id="2487930"/>
    <lineage>
        <taxon>Bacteria</taxon>
        <taxon>Pseudomonadati</taxon>
        <taxon>Bacteroidota</taxon>
        <taxon>Flavobacteriia</taxon>
        <taxon>Flavobacteriales</taxon>
        <taxon>Flavobacteriaceae</taxon>
        <taxon>Aureibaculum</taxon>
    </lineage>
</organism>
<dbReference type="InterPro" id="IPR036188">
    <property type="entry name" value="FAD/NAD-bd_sf"/>
</dbReference>
<dbReference type="SUPFAM" id="SSF51905">
    <property type="entry name" value="FAD/NAD(P)-binding domain"/>
    <property type="match status" value="1"/>
</dbReference>
<dbReference type="PANTHER" id="PTHR13789">
    <property type="entry name" value="MONOOXYGENASE"/>
    <property type="match status" value="1"/>
</dbReference>
<dbReference type="PANTHER" id="PTHR13789:SF309">
    <property type="entry name" value="PUTATIVE (AFU_ORTHOLOGUE AFUA_6G14510)-RELATED"/>
    <property type="match status" value="1"/>
</dbReference>
<dbReference type="OrthoDB" id="9766816at2"/>
<dbReference type="EMBL" id="RPFJ01000004">
    <property type="protein sequence ID" value="RPD99145.1"/>
    <property type="molecule type" value="Genomic_DNA"/>
</dbReference>
<sequence>MKRKVAIIGGGIAGLTFAHCLSNDYEIHIFEKKQEFGEVGAAISVFPNALCVMDEIGLLDSILNTSGKFKNVYLKTNKGNILSKTTPKSDYPVICIHRADLHKILLTGIKSHLHIDRGIKQLTNLENGQVKIVFENGDISVFDAVIGADGIHSVVRKHIINDGAPIFRGYNVWRGVVKTNFDIGYASETYGKGQRVGIVPIKDGVYGWWATCNEAFLQDDSPEGTKPKLKRLFGDWHYPIPELIENTEDILKNSLSDRIPHKGWTKGNITLIGDAAHPTTPNLGQGGCMAIEGAYLLAKCINKYGLSSKAYNIYEKYHFPRSKEIVNESLKLGKLGQISNPVLIALRNFFFKIMPSSIAMKMIDKYFSYRVTELKILTEFYIDNIEQDVLKK</sequence>
<dbReference type="Proteomes" id="UP000270856">
    <property type="component" value="Unassembled WGS sequence"/>
</dbReference>
<dbReference type="PRINTS" id="PR00420">
    <property type="entry name" value="RNGMNOXGNASE"/>
</dbReference>
<dbReference type="RefSeq" id="WP_123896671.1">
    <property type="nucleotide sequence ID" value="NZ_RPFJ01000004.1"/>
</dbReference>
<dbReference type="AlphaFoldDB" id="A0A3N4NTR4"/>
<feature type="domain" description="FAD-binding" evidence="3">
    <location>
        <begin position="4"/>
        <end position="301"/>
    </location>
</feature>
<evidence type="ECO:0000256" key="2">
    <source>
        <dbReference type="ARBA" id="ARBA00023033"/>
    </source>
</evidence>
<reference evidence="4 5" key="1">
    <citation type="submission" date="2018-11" db="EMBL/GenBank/DDBJ databases">
        <title>Aureibaculum marinum gen. nov., sp. nov., a member of the family Flavobacteriaceae isolated from the Bohai Sea.</title>
        <authorList>
            <person name="Ji X."/>
        </authorList>
    </citation>
    <scope>NUCLEOTIDE SEQUENCE [LARGE SCALE GENOMIC DNA]</scope>
    <source>
        <strain evidence="4 5">BH-SD17</strain>
    </source>
</reference>
<keyword evidence="2" id="KW-0503">Monooxygenase</keyword>
<name>A0A3N4NTR4_9FLAO</name>
<dbReference type="InterPro" id="IPR050493">
    <property type="entry name" value="FAD-dep_Monooxygenase_BioMet"/>
</dbReference>
<dbReference type="Pfam" id="PF01494">
    <property type="entry name" value="FAD_binding_3"/>
    <property type="match status" value="1"/>
</dbReference>
<dbReference type="InterPro" id="IPR002938">
    <property type="entry name" value="FAD-bd"/>
</dbReference>
<dbReference type="GO" id="GO:0071949">
    <property type="term" value="F:FAD binding"/>
    <property type="evidence" value="ECO:0007669"/>
    <property type="project" value="InterPro"/>
</dbReference>
<protein>
    <recommendedName>
        <fullName evidence="3">FAD-binding domain-containing protein</fullName>
    </recommendedName>
</protein>
<evidence type="ECO:0000313" key="5">
    <source>
        <dbReference type="Proteomes" id="UP000270856"/>
    </source>
</evidence>
<evidence type="ECO:0000256" key="1">
    <source>
        <dbReference type="ARBA" id="ARBA00023002"/>
    </source>
</evidence>
<proteinExistence type="predicted"/>
<comment type="caution">
    <text evidence="4">The sequence shown here is derived from an EMBL/GenBank/DDBJ whole genome shotgun (WGS) entry which is preliminary data.</text>
</comment>
<evidence type="ECO:0000313" key="4">
    <source>
        <dbReference type="EMBL" id="RPD99145.1"/>
    </source>
</evidence>
<evidence type="ECO:0000259" key="3">
    <source>
        <dbReference type="Pfam" id="PF01494"/>
    </source>
</evidence>
<dbReference type="GO" id="GO:0004497">
    <property type="term" value="F:monooxygenase activity"/>
    <property type="evidence" value="ECO:0007669"/>
    <property type="project" value="UniProtKB-KW"/>
</dbReference>